<evidence type="ECO:0000313" key="2">
    <source>
        <dbReference type="Proteomes" id="UP000015453"/>
    </source>
</evidence>
<comment type="caution">
    <text evidence="1">The sequence shown here is derived from an EMBL/GenBank/DDBJ whole genome shotgun (WGS) entry which is preliminary data.</text>
</comment>
<evidence type="ECO:0000313" key="1">
    <source>
        <dbReference type="EMBL" id="EPS63447.1"/>
    </source>
</evidence>
<name>S8DU97_9LAMI</name>
<dbReference type="Proteomes" id="UP000015453">
    <property type="component" value="Unassembled WGS sequence"/>
</dbReference>
<dbReference type="AlphaFoldDB" id="S8DU97"/>
<proteinExistence type="predicted"/>
<reference evidence="1 2" key="1">
    <citation type="journal article" date="2013" name="BMC Genomics">
        <title>The miniature genome of a carnivorous plant Genlisea aurea contains a low number of genes and short non-coding sequences.</title>
        <authorList>
            <person name="Leushkin E.V."/>
            <person name="Sutormin R.A."/>
            <person name="Nabieva E.R."/>
            <person name="Penin A.A."/>
            <person name="Kondrashov A.S."/>
            <person name="Logacheva M.D."/>
        </authorList>
    </citation>
    <scope>NUCLEOTIDE SEQUENCE [LARGE SCALE GENOMIC DNA]</scope>
</reference>
<keyword evidence="2" id="KW-1185">Reference proteome</keyword>
<accession>S8DU97</accession>
<dbReference type="EMBL" id="AUSU01005484">
    <property type="protein sequence ID" value="EPS63447.1"/>
    <property type="molecule type" value="Genomic_DNA"/>
</dbReference>
<feature type="non-terminal residue" evidence="1">
    <location>
        <position position="1"/>
    </location>
</feature>
<gene>
    <name evidence="1" type="ORF">M569_11337</name>
</gene>
<sequence>ARLDWRCPSPVLGFDFGGEEDGDDSIERVIAQWVGPKKRLPIFEEISSSSQVAC</sequence>
<organism evidence="1 2">
    <name type="scientific">Genlisea aurea</name>
    <dbReference type="NCBI Taxonomy" id="192259"/>
    <lineage>
        <taxon>Eukaryota</taxon>
        <taxon>Viridiplantae</taxon>
        <taxon>Streptophyta</taxon>
        <taxon>Embryophyta</taxon>
        <taxon>Tracheophyta</taxon>
        <taxon>Spermatophyta</taxon>
        <taxon>Magnoliopsida</taxon>
        <taxon>eudicotyledons</taxon>
        <taxon>Gunneridae</taxon>
        <taxon>Pentapetalae</taxon>
        <taxon>asterids</taxon>
        <taxon>lamiids</taxon>
        <taxon>Lamiales</taxon>
        <taxon>Lentibulariaceae</taxon>
        <taxon>Genlisea</taxon>
    </lineage>
</organism>
<protein>
    <submittedName>
        <fullName evidence="1">Uncharacterized protein</fullName>
    </submittedName>
</protein>